<keyword evidence="1" id="KW-0489">Methyltransferase</keyword>
<feature type="domain" description="O-methyltransferase dimerisation" evidence="6">
    <location>
        <begin position="69"/>
        <end position="139"/>
    </location>
</feature>
<dbReference type="PANTHER" id="PTHR43712:SF16">
    <property type="entry name" value="O-METHYLTRANSFERASE ELCB"/>
    <property type="match status" value="1"/>
</dbReference>
<dbReference type="PANTHER" id="PTHR43712">
    <property type="entry name" value="PUTATIVE (AFU_ORTHOLOGUE AFUA_4G14580)-RELATED"/>
    <property type="match status" value="1"/>
</dbReference>
<dbReference type="InterPro" id="IPR001077">
    <property type="entry name" value="COMT_C"/>
</dbReference>
<dbReference type="GO" id="GO:0008171">
    <property type="term" value="F:O-methyltransferase activity"/>
    <property type="evidence" value="ECO:0007669"/>
    <property type="project" value="InterPro"/>
</dbReference>
<dbReference type="AlphaFoldDB" id="A0A167A6W2"/>
<protein>
    <submittedName>
        <fullName evidence="7">O-methyltransferase</fullName>
    </submittedName>
</protein>
<evidence type="ECO:0000313" key="10">
    <source>
        <dbReference type="Proteomes" id="UP000317257"/>
    </source>
</evidence>
<dbReference type="GO" id="GO:0032259">
    <property type="term" value="P:methylation"/>
    <property type="evidence" value="ECO:0007669"/>
    <property type="project" value="UniProtKB-KW"/>
</dbReference>
<evidence type="ECO:0000313" key="7">
    <source>
        <dbReference type="EMBL" id="OAA38611.1"/>
    </source>
</evidence>
<dbReference type="OMA" id="LIYWIRR"/>
<reference evidence="8" key="3">
    <citation type="journal article" date="2019" name="Microbiol. Resour. Announc.">
        <title>Genome Sequence of Metarhizium rileyi, a Microbial Control Agent for Lepidoptera.</title>
        <authorList>
            <person name="Binneck E."/>
            <person name="Lastra C.C.L."/>
            <person name="Sosa-Gomez D.R."/>
        </authorList>
    </citation>
    <scope>NUCLEOTIDE SEQUENCE</scope>
    <source>
        <strain evidence="8">Cep018-CH2</strain>
    </source>
</reference>
<evidence type="ECO:0000256" key="3">
    <source>
        <dbReference type="ARBA" id="ARBA00022691"/>
    </source>
</evidence>
<dbReference type="EMBL" id="AZHC01000025">
    <property type="protein sequence ID" value="OAA38611.1"/>
    <property type="molecule type" value="Genomic_DNA"/>
</dbReference>
<evidence type="ECO:0000259" key="6">
    <source>
        <dbReference type="Pfam" id="PF08100"/>
    </source>
</evidence>
<evidence type="ECO:0000313" key="9">
    <source>
        <dbReference type="Proteomes" id="UP000243498"/>
    </source>
</evidence>
<dbReference type="Pfam" id="PF08100">
    <property type="entry name" value="Dimerisation"/>
    <property type="match status" value="1"/>
</dbReference>
<keyword evidence="9" id="KW-1185">Reference proteome</keyword>
<reference evidence="10" key="2">
    <citation type="submission" date="2018-12" db="EMBL/GenBank/DDBJ databases">
        <title>The complete genome of Metarhizium rileyi, a key fungal pathogen of Lepidoptera.</title>
        <authorList>
            <person name="Binneck E."/>
            <person name="Lastra C.C.L."/>
            <person name="Sosa-Gomez D.R."/>
        </authorList>
    </citation>
    <scope>NUCLEOTIDE SEQUENCE [LARGE SCALE GENOMIC DNA]</scope>
    <source>
        <strain evidence="10">Cep018-CH2</strain>
    </source>
</reference>
<dbReference type="OrthoDB" id="1535081at2759"/>
<evidence type="ECO:0000256" key="1">
    <source>
        <dbReference type="ARBA" id="ARBA00022603"/>
    </source>
</evidence>
<dbReference type="SUPFAM" id="SSF46785">
    <property type="entry name" value="Winged helix' DNA-binding domain"/>
    <property type="match status" value="1"/>
</dbReference>
<proteinExistence type="predicted"/>
<dbReference type="PIRSF" id="PIRSF005739">
    <property type="entry name" value="O-mtase"/>
    <property type="match status" value="1"/>
</dbReference>
<organism evidence="7 9">
    <name type="scientific">Metarhizium rileyi (strain RCEF 4871)</name>
    <name type="common">Nomuraea rileyi</name>
    <dbReference type="NCBI Taxonomy" id="1649241"/>
    <lineage>
        <taxon>Eukaryota</taxon>
        <taxon>Fungi</taxon>
        <taxon>Dikarya</taxon>
        <taxon>Ascomycota</taxon>
        <taxon>Pezizomycotina</taxon>
        <taxon>Sordariomycetes</taxon>
        <taxon>Hypocreomycetidae</taxon>
        <taxon>Hypocreales</taxon>
        <taxon>Clavicipitaceae</taxon>
        <taxon>Metarhizium</taxon>
    </lineage>
</organism>
<evidence type="ECO:0000256" key="4">
    <source>
        <dbReference type="PIRSR" id="PIRSR005739-1"/>
    </source>
</evidence>
<dbReference type="Gene3D" id="1.10.10.10">
    <property type="entry name" value="Winged helix-like DNA-binding domain superfamily/Winged helix DNA-binding domain"/>
    <property type="match status" value="1"/>
</dbReference>
<feature type="active site" description="Proton acceptor" evidence="4">
    <location>
        <position position="316"/>
    </location>
</feature>
<accession>A0A167A6W2</accession>
<dbReference type="Proteomes" id="UP000243498">
    <property type="component" value="Unassembled WGS sequence"/>
</dbReference>
<dbReference type="InterPro" id="IPR012967">
    <property type="entry name" value="COMT_dimerisation"/>
</dbReference>
<dbReference type="STRING" id="1081105.A0A167A6W2"/>
<sequence length="409" mass="44816">MAQQTQQSASSLADKMEALAKQLVSSASALRANPTAKQDYLDIIESADALLIEIKDPMGKAMDQMISLTTFAAMRLFIKWRLFDEIPASEPISYRELASRIGAEMGLIARFGSALVAAGVLQQKDKGTVVHTTQSRSLISGSPLNAFICLGFDVHIKTSSRLPDYFDKFGLSEPIGRENTPVGFAAGNASLTIWEHLERSSEKKKMFMLAMQAMADKHGMTGNYSFEWVVNKVAESPDRPLIVDVGGNNGHALESIVEATGLPMDRCVLEDLEPVLEVVKSEANGPIKQAQLVALDFHAEQPVKGAVLYYIRRCLHDYGDADCIKILKQISSAMASDSRILIVETVVEDPPSALSIANDILMLMIGGKERTLEEFTSIMEAADLEVEKLWRFRGTDYAIIEGRKIGGVE</sequence>
<dbReference type="Gene3D" id="3.40.50.150">
    <property type="entry name" value="Vaccinia Virus protein VP39"/>
    <property type="match status" value="1"/>
</dbReference>
<name>A0A167A6W2_METRR</name>
<keyword evidence="3" id="KW-0949">S-adenosyl-L-methionine</keyword>
<dbReference type="EMBL" id="SBHS01000017">
    <property type="protein sequence ID" value="TWU73519.1"/>
    <property type="molecule type" value="Genomic_DNA"/>
</dbReference>
<dbReference type="InterPro" id="IPR029063">
    <property type="entry name" value="SAM-dependent_MTases_sf"/>
</dbReference>
<evidence type="ECO:0000259" key="5">
    <source>
        <dbReference type="Pfam" id="PF00891"/>
    </source>
</evidence>
<evidence type="ECO:0000256" key="2">
    <source>
        <dbReference type="ARBA" id="ARBA00022679"/>
    </source>
</evidence>
<feature type="domain" description="O-methyltransferase C-terminal" evidence="5">
    <location>
        <begin position="192"/>
        <end position="382"/>
    </location>
</feature>
<gene>
    <name evidence="8" type="ORF">ED733_002711</name>
    <name evidence="7" type="ORF">NOR_06639</name>
</gene>
<dbReference type="InterPro" id="IPR016461">
    <property type="entry name" value="COMT-like"/>
</dbReference>
<dbReference type="Proteomes" id="UP000317257">
    <property type="component" value="Unassembled WGS sequence"/>
</dbReference>
<accession>A0A5C6G867</accession>
<dbReference type="SUPFAM" id="SSF53335">
    <property type="entry name" value="S-adenosyl-L-methionine-dependent methyltransferases"/>
    <property type="match status" value="1"/>
</dbReference>
<comment type="caution">
    <text evidence="7">The sequence shown here is derived from an EMBL/GenBank/DDBJ whole genome shotgun (WGS) entry which is preliminary data.</text>
</comment>
<dbReference type="InterPro" id="IPR036388">
    <property type="entry name" value="WH-like_DNA-bd_sf"/>
</dbReference>
<reference evidence="7 9" key="1">
    <citation type="journal article" date="2016" name="Genome Biol. Evol.">
        <title>Divergent and convergent evolution of fungal pathogenicity.</title>
        <authorList>
            <person name="Shang Y."/>
            <person name="Xiao G."/>
            <person name="Zheng P."/>
            <person name="Cen K."/>
            <person name="Zhan S."/>
            <person name="Wang C."/>
        </authorList>
    </citation>
    <scope>NUCLEOTIDE SEQUENCE [LARGE SCALE GENOMIC DNA]</scope>
    <source>
        <strain evidence="7 9">RCEF 4871</strain>
    </source>
</reference>
<evidence type="ECO:0000313" key="8">
    <source>
        <dbReference type="EMBL" id="TWU73519.1"/>
    </source>
</evidence>
<keyword evidence="2" id="KW-0808">Transferase</keyword>
<dbReference type="InterPro" id="IPR036390">
    <property type="entry name" value="WH_DNA-bd_sf"/>
</dbReference>
<dbReference type="Pfam" id="PF00891">
    <property type="entry name" value="Methyltransf_2"/>
    <property type="match status" value="1"/>
</dbReference>
<dbReference type="PROSITE" id="PS51683">
    <property type="entry name" value="SAM_OMT_II"/>
    <property type="match status" value="1"/>
</dbReference>